<sequence>MPEQDIQVFNSIPQTHGGNDDLQEGLLSLGNAAMDVVHHSAAQGVPSAVPYTLQDLAQIWDSNVSSLNDSLVDPVEAHSSAAFYARPAAMPMRSSSVEVPNPVYTDYAHHGYGEPSRSHSGSMSRTSLAQMPIDTFLMEHQTKVGAFPVSIIPSPPDLPVGPSRQRPRGMSHRMYTPHRLVAKKHNTASHRIECAHNLQFNPTWPIPPSGEMTNQNTVSEQGQFRGGEGSGVIPVEQTSERISGSRSARRSEPQEDQGNGKVAPKRGPRAGNRSAKRGGKPFVRQVRIDRVTGKPVYQGMRPDTKQQTEKAWDIAVGERGTTVG</sequence>
<accession>A0ACB8H1A7</accession>
<proteinExistence type="predicted"/>
<evidence type="ECO:0000313" key="2">
    <source>
        <dbReference type="Proteomes" id="UP000664032"/>
    </source>
</evidence>
<reference evidence="1" key="1">
    <citation type="submission" date="2021-10" db="EMBL/GenBank/DDBJ databases">
        <title>Psilocybe cubensis genome.</title>
        <authorList>
            <person name="Mckernan K.J."/>
            <person name="Crawford S."/>
            <person name="Trippe A."/>
            <person name="Kane L.T."/>
            <person name="Mclaughlin S."/>
        </authorList>
    </citation>
    <scope>NUCLEOTIDE SEQUENCE</scope>
    <source>
        <strain evidence="1">MGC-MH-2018</strain>
    </source>
</reference>
<comment type="caution">
    <text evidence="1">The sequence shown here is derived from an EMBL/GenBank/DDBJ whole genome shotgun (WGS) entry which is preliminary data.</text>
</comment>
<evidence type="ECO:0000313" key="1">
    <source>
        <dbReference type="EMBL" id="KAH9480980.1"/>
    </source>
</evidence>
<organism evidence="1 2">
    <name type="scientific">Psilocybe cubensis</name>
    <name type="common">Psychedelic mushroom</name>
    <name type="synonym">Stropharia cubensis</name>
    <dbReference type="NCBI Taxonomy" id="181762"/>
    <lineage>
        <taxon>Eukaryota</taxon>
        <taxon>Fungi</taxon>
        <taxon>Dikarya</taxon>
        <taxon>Basidiomycota</taxon>
        <taxon>Agaricomycotina</taxon>
        <taxon>Agaricomycetes</taxon>
        <taxon>Agaricomycetidae</taxon>
        <taxon>Agaricales</taxon>
        <taxon>Agaricineae</taxon>
        <taxon>Strophariaceae</taxon>
        <taxon>Psilocybe</taxon>
    </lineage>
</organism>
<protein>
    <submittedName>
        <fullName evidence="1">Uncharacterized protein</fullName>
    </submittedName>
</protein>
<dbReference type="Proteomes" id="UP000664032">
    <property type="component" value="Unassembled WGS sequence"/>
</dbReference>
<dbReference type="EMBL" id="JAFIQS020000005">
    <property type="protein sequence ID" value="KAH9480980.1"/>
    <property type="molecule type" value="Genomic_DNA"/>
</dbReference>
<name>A0ACB8H1A7_PSICU</name>
<gene>
    <name evidence="1" type="ORF">JR316_0005498</name>
</gene>
<keyword evidence="2" id="KW-1185">Reference proteome</keyword>